<evidence type="ECO:0000313" key="12">
    <source>
        <dbReference type="Proteomes" id="UP000541352"/>
    </source>
</evidence>
<keyword evidence="8" id="KW-0812">Transmembrane</keyword>
<evidence type="ECO:0000259" key="10">
    <source>
        <dbReference type="Pfam" id="PF13581"/>
    </source>
</evidence>
<evidence type="ECO:0000256" key="1">
    <source>
        <dbReference type="ARBA" id="ARBA00000085"/>
    </source>
</evidence>
<feature type="transmembrane region" description="Helical" evidence="8">
    <location>
        <begin position="358"/>
        <end position="377"/>
    </location>
</feature>
<organism evidence="11 12">
    <name type="scientific">Runella defluvii</name>
    <dbReference type="NCBI Taxonomy" id="370973"/>
    <lineage>
        <taxon>Bacteria</taxon>
        <taxon>Pseudomonadati</taxon>
        <taxon>Bacteroidota</taxon>
        <taxon>Cytophagia</taxon>
        <taxon>Cytophagales</taxon>
        <taxon>Spirosomataceae</taxon>
        <taxon>Runella</taxon>
    </lineage>
</organism>
<reference evidence="11 12" key="1">
    <citation type="submission" date="2020-08" db="EMBL/GenBank/DDBJ databases">
        <title>Genomic Encyclopedia of Type Strains, Phase IV (KMG-IV): sequencing the most valuable type-strain genomes for metagenomic binning, comparative biology and taxonomic classification.</title>
        <authorList>
            <person name="Goeker M."/>
        </authorList>
    </citation>
    <scope>NUCLEOTIDE SEQUENCE [LARGE SCALE GENOMIC DNA]</scope>
    <source>
        <strain evidence="11 12">DSM 17976</strain>
    </source>
</reference>
<keyword evidence="6 11" id="KW-0418">Kinase</keyword>
<dbReference type="AlphaFoldDB" id="A0A7W5ZIE1"/>
<comment type="catalytic activity">
    <reaction evidence="1">
        <text>ATP + protein L-histidine = ADP + protein N-phospho-L-histidine.</text>
        <dbReference type="EC" id="2.7.13.3"/>
    </reaction>
</comment>
<dbReference type="RefSeq" id="WP_183971063.1">
    <property type="nucleotide sequence ID" value="NZ_JACIBY010000001.1"/>
</dbReference>
<keyword evidence="7" id="KW-0067">ATP-binding</keyword>
<keyword evidence="5" id="KW-0547">Nucleotide-binding</keyword>
<evidence type="ECO:0000256" key="7">
    <source>
        <dbReference type="ARBA" id="ARBA00022840"/>
    </source>
</evidence>
<proteinExistence type="predicted"/>
<protein>
    <recommendedName>
        <fullName evidence="2">histidine kinase</fullName>
        <ecNumber evidence="2">2.7.13.3</ecNumber>
    </recommendedName>
</protein>
<dbReference type="Proteomes" id="UP000541352">
    <property type="component" value="Unassembled WGS sequence"/>
</dbReference>
<keyword evidence="4" id="KW-0808">Transferase</keyword>
<comment type="caution">
    <text evidence="11">The sequence shown here is derived from an EMBL/GenBank/DDBJ whole genome shotgun (WGS) entry which is preliminary data.</text>
</comment>
<accession>A0A7W5ZIE1</accession>
<dbReference type="PANTHER" id="PTHR41523:SF8">
    <property type="entry name" value="ETHYLENE RESPONSE SENSOR PROTEIN"/>
    <property type="match status" value="1"/>
</dbReference>
<name>A0A7W5ZIE1_9BACT</name>
<feature type="domain" description="Signal transduction histidine kinase subgroup 2 dimerisation and phosphoacceptor" evidence="9">
    <location>
        <begin position="396"/>
        <end position="465"/>
    </location>
</feature>
<dbReference type="PANTHER" id="PTHR41523">
    <property type="entry name" value="TWO-COMPONENT SYSTEM SENSOR PROTEIN"/>
    <property type="match status" value="1"/>
</dbReference>
<dbReference type="InterPro" id="IPR003594">
    <property type="entry name" value="HATPase_dom"/>
</dbReference>
<evidence type="ECO:0000256" key="8">
    <source>
        <dbReference type="SAM" id="Phobius"/>
    </source>
</evidence>
<gene>
    <name evidence="11" type="ORF">FHS57_000273</name>
</gene>
<dbReference type="GO" id="GO:0005524">
    <property type="term" value="F:ATP binding"/>
    <property type="evidence" value="ECO:0007669"/>
    <property type="project" value="UniProtKB-KW"/>
</dbReference>
<evidence type="ECO:0000256" key="3">
    <source>
        <dbReference type="ARBA" id="ARBA00022553"/>
    </source>
</evidence>
<evidence type="ECO:0000256" key="4">
    <source>
        <dbReference type="ARBA" id="ARBA00022679"/>
    </source>
</evidence>
<dbReference type="Gene3D" id="3.30.565.10">
    <property type="entry name" value="Histidine kinase-like ATPase, C-terminal domain"/>
    <property type="match status" value="1"/>
</dbReference>
<dbReference type="InterPro" id="IPR011990">
    <property type="entry name" value="TPR-like_helical_dom_sf"/>
</dbReference>
<dbReference type="Pfam" id="PF07568">
    <property type="entry name" value="HisKA_2"/>
    <property type="match status" value="1"/>
</dbReference>
<evidence type="ECO:0000256" key="5">
    <source>
        <dbReference type="ARBA" id="ARBA00022741"/>
    </source>
</evidence>
<keyword evidence="3" id="KW-0597">Phosphoprotein</keyword>
<keyword evidence="8" id="KW-0472">Membrane</keyword>
<feature type="domain" description="Histidine kinase/HSP90-like ATPase" evidence="10">
    <location>
        <begin position="487"/>
        <end position="566"/>
    </location>
</feature>
<sequence>MRHFVQISKQVFSLLHRLTILIICHYHSLVHAQSPRFLPLQRHKVQWANAVIKNALKTKDTLQLAEGWYLYGKIYQASGDWLTSKRYFLKSLRIQEKRGDSYELARLYIRLSGLEGQLFHYAESAHYAQLAKQVAERIRSDKALSLAYGAMQGLYETDWSEGGAKPYPTPNLDSSLYYLKKREKLAIETGNQLDLAAIMTNLNYRAFVKKDIKSIDYAQKAVDIYQAQRDTLNEIKARIGLVNAYLTFNYLKKAGQEIDTIDAFQKALSIKIIDNEHYKRSLAQSKSSYYEQIGNFKKALENEREYVALERQIIHVDRDGLVSRLGLEYETEKKEAELKAQKRQLHLSQQNQQTQQRFVQILVVLLVGALGLSVAFYRISVKNHRLSESNALLVREQNHRVKNNLQLVSSLLNLQLNRLTDDATKNVLEETQLRIEVMSVLQRTLYTGQTLGEVNLHDFLSEIVKVGLQTFGYEHVQVQTTISPSLHLPIDHAMRIGLIVNELLTNACKYAFPDHKAPKWSLSCEQSNRLWALQVADNGPGFIPEKSITKKSSFGMRLIQLQADQLYATYQFEKNNGSLFQMKFKVQST</sequence>
<dbReference type="Gene3D" id="1.25.40.10">
    <property type="entry name" value="Tetratricopeptide repeat domain"/>
    <property type="match status" value="2"/>
</dbReference>
<evidence type="ECO:0000256" key="2">
    <source>
        <dbReference type="ARBA" id="ARBA00012438"/>
    </source>
</evidence>
<keyword evidence="12" id="KW-1185">Reference proteome</keyword>
<keyword evidence="8" id="KW-1133">Transmembrane helix</keyword>
<dbReference type="SUPFAM" id="SSF55874">
    <property type="entry name" value="ATPase domain of HSP90 chaperone/DNA topoisomerase II/histidine kinase"/>
    <property type="match status" value="1"/>
</dbReference>
<evidence type="ECO:0000259" key="9">
    <source>
        <dbReference type="Pfam" id="PF07568"/>
    </source>
</evidence>
<evidence type="ECO:0000313" key="11">
    <source>
        <dbReference type="EMBL" id="MBB3836291.1"/>
    </source>
</evidence>
<dbReference type="GO" id="GO:0004673">
    <property type="term" value="F:protein histidine kinase activity"/>
    <property type="evidence" value="ECO:0007669"/>
    <property type="project" value="UniProtKB-EC"/>
</dbReference>
<dbReference type="InterPro" id="IPR036890">
    <property type="entry name" value="HATPase_C_sf"/>
</dbReference>
<dbReference type="Pfam" id="PF13581">
    <property type="entry name" value="HATPase_c_2"/>
    <property type="match status" value="1"/>
</dbReference>
<dbReference type="SUPFAM" id="SSF48452">
    <property type="entry name" value="TPR-like"/>
    <property type="match status" value="1"/>
</dbReference>
<dbReference type="InterPro" id="IPR011495">
    <property type="entry name" value="Sig_transdc_His_kin_sub2_dim/P"/>
</dbReference>
<dbReference type="EMBL" id="JACIBY010000001">
    <property type="protein sequence ID" value="MBB3836291.1"/>
    <property type="molecule type" value="Genomic_DNA"/>
</dbReference>
<dbReference type="EC" id="2.7.13.3" evidence="2"/>
<evidence type="ECO:0000256" key="6">
    <source>
        <dbReference type="ARBA" id="ARBA00022777"/>
    </source>
</evidence>